<keyword evidence="2" id="KW-0255">Endonuclease</keyword>
<dbReference type="RefSeq" id="WP_218565558.1">
    <property type="nucleotide sequence ID" value="NZ_UFUW01000001.1"/>
</dbReference>
<dbReference type="Proteomes" id="UP000254572">
    <property type="component" value="Unassembled WGS sequence"/>
</dbReference>
<proteinExistence type="predicted"/>
<dbReference type="AlphaFoldDB" id="A0A381E8W0"/>
<reference evidence="2 3" key="1">
    <citation type="submission" date="2018-06" db="EMBL/GenBank/DDBJ databases">
        <authorList>
            <consortium name="Pathogen Informatics"/>
            <person name="Doyle S."/>
        </authorList>
    </citation>
    <scope>NUCLEOTIDE SEQUENCE [LARGE SCALE GENOMIC DNA]</scope>
    <source>
        <strain evidence="2 3">NCTC13294</strain>
    </source>
</reference>
<dbReference type="InterPro" id="IPR006483">
    <property type="entry name" value="CRISPR-assoc_Cas3_HD"/>
</dbReference>
<keyword evidence="2" id="KW-0378">Hydrolase</keyword>
<protein>
    <submittedName>
        <fullName evidence="2">CRISPR-associated endonuclease Cas3-HD</fullName>
    </submittedName>
</protein>
<evidence type="ECO:0000313" key="2">
    <source>
        <dbReference type="EMBL" id="SUX23192.1"/>
    </source>
</evidence>
<feature type="domain" description="HD Cas3-type" evidence="1">
    <location>
        <begin position="14"/>
        <end position="58"/>
    </location>
</feature>
<keyword evidence="2" id="KW-0540">Nuclease</keyword>
<dbReference type="GO" id="GO:0004519">
    <property type="term" value="F:endonuclease activity"/>
    <property type="evidence" value="ECO:0007669"/>
    <property type="project" value="UniProtKB-KW"/>
</dbReference>
<sequence>MPTTYYAHSADNQPYAHWQTLADHAHKVGEMAAAFAAAFGAQEIARYTGELHDLGKYS</sequence>
<organism evidence="2 3">
    <name type="scientific">Cardiobacterium valvarum</name>
    <dbReference type="NCBI Taxonomy" id="194702"/>
    <lineage>
        <taxon>Bacteria</taxon>
        <taxon>Pseudomonadati</taxon>
        <taxon>Pseudomonadota</taxon>
        <taxon>Gammaproteobacteria</taxon>
        <taxon>Cardiobacteriales</taxon>
        <taxon>Cardiobacteriaceae</taxon>
        <taxon>Cardiobacterium</taxon>
    </lineage>
</organism>
<dbReference type="SUPFAM" id="SSF109604">
    <property type="entry name" value="HD-domain/PDEase-like"/>
    <property type="match status" value="1"/>
</dbReference>
<dbReference type="EMBL" id="UFUW01000001">
    <property type="protein sequence ID" value="SUX23192.1"/>
    <property type="molecule type" value="Genomic_DNA"/>
</dbReference>
<accession>A0A381E8W0</accession>
<gene>
    <name evidence="2" type="ORF">NCTC13294_01445</name>
</gene>
<evidence type="ECO:0000259" key="1">
    <source>
        <dbReference type="PROSITE" id="PS51643"/>
    </source>
</evidence>
<dbReference type="PROSITE" id="PS51643">
    <property type="entry name" value="HD_CAS3"/>
    <property type="match status" value="1"/>
</dbReference>
<evidence type="ECO:0000313" key="3">
    <source>
        <dbReference type="Proteomes" id="UP000254572"/>
    </source>
</evidence>
<keyword evidence="3" id="KW-1185">Reference proteome</keyword>
<name>A0A381E8W0_9GAMM</name>